<feature type="compositionally biased region" description="Low complexity" evidence="5">
    <location>
        <begin position="29"/>
        <end position="47"/>
    </location>
</feature>
<evidence type="ECO:0000313" key="8">
    <source>
        <dbReference type="EMBL" id="AQP50207.1"/>
    </source>
</evidence>
<dbReference type="GO" id="GO:0042301">
    <property type="term" value="F:phosphate ion binding"/>
    <property type="evidence" value="ECO:0007669"/>
    <property type="project" value="InterPro"/>
</dbReference>
<evidence type="ECO:0000256" key="1">
    <source>
        <dbReference type="ARBA" id="ARBA00008725"/>
    </source>
</evidence>
<gene>
    <name evidence="8" type="ORF">BW733_04515</name>
</gene>
<dbReference type="EMBL" id="CP019607">
    <property type="protein sequence ID" value="AQP50207.1"/>
    <property type="molecule type" value="Genomic_DNA"/>
</dbReference>
<dbReference type="GO" id="GO:0035435">
    <property type="term" value="P:phosphate ion transmembrane transport"/>
    <property type="evidence" value="ECO:0007669"/>
    <property type="project" value="InterPro"/>
</dbReference>
<feature type="signal peptide" evidence="6">
    <location>
        <begin position="1"/>
        <end position="21"/>
    </location>
</feature>
<keyword evidence="6" id="KW-0732">Signal</keyword>
<evidence type="ECO:0000259" key="7">
    <source>
        <dbReference type="Pfam" id="PF12849"/>
    </source>
</evidence>
<keyword evidence="3 4" id="KW-0592">Phosphate transport</keyword>
<comment type="similarity">
    <text evidence="1 4">Belongs to the PstS family.</text>
</comment>
<proteinExistence type="inferred from homology"/>
<dbReference type="SUPFAM" id="SSF53850">
    <property type="entry name" value="Periplasmic binding protein-like II"/>
    <property type="match status" value="1"/>
</dbReference>
<dbReference type="InterPro" id="IPR050962">
    <property type="entry name" value="Phosphate-bind_PstS"/>
</dbReference>
<evidence type="ECO:0000256" key="6">
    <source>
        <dbReference type="SAM" id="SignalP"/>
    </source>
</evidence>
<sequence>MKIRLTAALGITAALLLSACATNEGTPPATNGNDGSTSSSGSAPASTLEGTLSGKGASSAKVAQETWIAAFQTANPGVTVNYSPDGSGAGREAFMGGGADFAGSDRALKTDENVAGAFKGCKPESLAIDVPVYISPIAVIFNVEGVTDLNLTPEVLAKIFHGEIKNWNDPAIAALNPDATFPDQAITAVHRSDESGTTENFTDYLSVAAEGVWTEEPSGDWPLQGGEAAKGTSGVVAAVTGGKGTIGYADASQAGEAGIAKVGPEGRFEAPTEEAAAAAVENSPLEEGREANDIAIKLDRKAEGYPIVLVSYGIACAEYADSAKAELVKGYLGYIASEEGQNAAAESAGSAPLSDALREKVLAAIDTIK</sequence>
<dbReference type="Gene3D" id="3.40.190.10">
    <property type="entry name" value="Periplasmic binding protein-like II"/>
    <property type="match status" value="2"/>
</dbReference>
<dbReference type="RefSeq" id="WP_077348268.1">
    <property type="nucleotide sequence ID" value="NZ_CP019607.1"/>
</dbReference>
<feature type="region of interest" description="Disordered" evidence="5">
    <location>
        <begin position="26"/>
        <end position="54"/>
    </location>
</feature>
<evidence type="ECO:0000256" key="5">
    <source>
        <dbReference type="SAM" id="MobiDB-lite"/>
    </source>
</evidence>
<dbReference type="AlphaFoldDB" id="A0A1Q2CVS6"/>
<organism evidence="8 9">
    <name type="scientific">Tessaracoccus flavescens</name>
    <dbReference type="NCBI Taxonomy" id="399497"/>
    <lineage>
        <taxon>Bacteria</taxon>
        <taxon>Bacillati</taxon>
        <taxon>Actinomycetota</taxon>
        <taxon>Actinomycetes</taxon>
        <taxon>Propionibacteriales</taxon>
        <taxon>Propionibacteriaceae</taxon>
        <taxon>Tessaracoccus</taxon>
    </lineage>
</organism>
<feature type="chain" id="PRO_5039294982" description="Phosphate-binding protein" evidence="6">
    <location>
        <begin position="22"/>
        <end position="369"/>
    </location>
</feature>
<protein>
    <recommendedName>
        <fullName evidence="4">Phosphate-binding protein</fullName>
    </recommendedName>
</protein>
<reference evidence="8 9" key="1">
    <citation type="journal article" date="2008" name="Int. J. Syst. Evol. Microbiol.">
        <title>Tessaracoccus flavescens sp. nov., isolated from marine sediment.</title>
        <authorList>
            <person name="Lee D.W."/>
            <person name="Lee S.D."/>
        </authorList>
    </citation>
    <scope>NUCLEOTIDE SEQUENCE [LARGE SCALE GENOMIC DNA]</scope>
    <source>
        <strain evidence="8 9">SST-39T</strain>
    </source>
</reference>
<keyword evidence="9" id="KW-1185">Reference proteome</keyword>
<dbReference type="Proteomes" id="UP000188235">
    <property type="component" value="Chromosome"/>
</dbReference>
<dbReference type="Pfam" id="PF12849">
    <property type="entry name" value="PBP_like_2"/>
    <property type="match status" value="1"/>
</dbReference>
<dbReference type="PANTHER" id="PTHR42996">
    <property type="entry name" value="PHOSPHATE-BINDING PROTEIN PSTS"/>
    <property type="match status" value="1"/>
</dbReference>
<dbReference type="PANTHER" id="PTHR42996:SF1">
    <property type="entry name" value="PHOSPHATE-BINDING PROTEIN PSTS"/>
    <property type="match status" value="1"/>
</dbReference>
<name>A0A1Q2CVS6_9ACTN</name>
<dbReference type="GO" id="GO:0043190">
    <property type="term" value="C:ATP-binding cassette (ABC) transporter complex"/>
    <property type="evidence" value="ECO:0007669"/>
    <property type="project" value="InterPro"/>
</dbReference>
<evidence type="ECO:0000313" key="9">
    <source>
        <dbReference type="Proteomes" id="UP000188235"/>
    </source>
</evidence>
<dbReference type="STRING" id="399497.BW733_04515"/>
<evidence type="ECO:0000256" key="3">
    <source>
        <dbReference type="ARBA" id="ARBA00022592"/>
    </source>
</evidence>
<evidence type="ECO:0000256" key="4">
    <source>
        <dbReference type="PIRNR" id="PIRNR002756"/>
    </source>
</evidence>
<keyword evidence="2 4" id="KW-0813">Transport</keyword>
<dbReference type="CDD" id="cd13565">
    <property type="entry name" value="PBP2_PstS"/>
    <property type="match status" value="1"/>
</dbReference>
<dbReference type="NCBIfam" id="TIGR00975">
    <property type="entry name" value="3a0107s03"/>
    <property type="match status" value="1"/>
</dbReference>
<dbReference type="InterPro" id="IPR005673">
    <property type="entry name" value="ABC_phos-bd_PstS"/>
</dbReference>
<dbReference type="KEGG" id="tfa:BW733_04515"/>
<dbReference type="OrthoDB" id="9801510at2"/>
<dbReference type="InterPro" id="IPR024370">
    <property type="entry name" value="PBP_domain"/>
</dbReference>
<feature type="domain" description="PBP" evidence="7">
    <location>
        <begin position="43"/>
        <end position="339"/>
    </location>
</feature>
<dbReference type="PROSITE" id="PS51257">
    <property type="entry name" value="PROKAR_LIPOPROTEIN"/>
    <property type="match status" value="1"/>
</dbReference>
<dbReference type="PIRSF" id="PIRSF002756">
    <property type="entry name" value="PstS"/>
    <property type="match status" value="1"/>
</dbReference>
<accession>A0A1Q2CVS6</accession>
<evidence type="ECO:0000256" key="2">
    <source>
        <dbReference type="ARBA" id="ARBA00022448"/>
    </source>
</evidence>